<dbReference type="EMBL" id="JANAWD010000579">
    <property type="protein sequence ID" value="KAJ3477616.1"/>
    <property type="molecule type" value="Genomic_DNA"/>
</dbReference>
<evidence type="ECO:0000313" key="1">
    <source>
        <dbReference type="EMBL" id="KAJ3477616.1"/>
    </source>
</evidence>
<reference evidence="1" key="1">
    <citation type="submission" date="2022-07" db="EMBL/GenBank/DDBJ databases">
        <title>Genome Sequence of Physisporinus lineatus.</title>
        <authorList>
            <person name="Buettner E."/>
        </authorList>
    </citation>
    <scope>NUCLEOTIDE SEQUENCE</scope>
    <source>
        <strain evidence="1">VT162</strain>
    </source>
</reference>
<dbReference type="AlphaFoldDB" id="A0AAD5UU44"/>
<comment type="caution">
    <text evidence="1">The sequence shown here is derived from an EMBL/GenBank/DDBJ whole genome shotgun (WGS) entry which is preliminary data.</text>
</comment>
<evidence type="ECO:0000313" key="2">
    <source>
        <dbReference type="Proteomes" id="UP001212997"/>
    </source>
</evidence>
<dbReference type="Proteomes" id="UP001212997">
    <property type="component" value="Unassembled WGS sequence"/>
</dbReference>
<sequence length="439" mass="50373">MPSHIPIDVVDIILDQFCDDTHTLMNASRVARAWLPSCRSRLFNCISIVDDSAGFECIRWFEARQDLARHVRQICVRFQDCIDGEVIGQVLKCFERLRAIDIEGGVSKVKSGMIPFPLYCVDFLGIHIPQGLGQDDPDEELGNCEGLINVLLMFSLWHVEELLVTLPRDFTTRTQHVDEFLKLQSQPSTMRVNALVIILDTRDGLVSRIFRHLLHAPTIHWITARGWLLLLGPAFRHLLVVSSNLTNLRMNCGQDLTKIYLDGDLSLSGITSVLPKCKALQHLRLDFQTHVIPRLDAGGYGFTPVYYVNWQSTRSVLEIEIPHLTNLSLIFPEQDAYHLSILLECLHYVEWRTLESCIEQSYPNLEHLNVQYHLCNSDPVEDEIWDADVANFLRAQLARTDSRGLLRIGRPDFPCRNIPLRKRRHYGFTTIINRSIDLE</sequence>
<gene>
    <name evidence="1" type="ORF">NLI96_g10340</name>
</gene>
<accession>A0AAD5UU44</accession>
<organism evidence="1 2">
    <name type="scientific">Meripilus lineatus</name>
    <dbReference type="NCBI Taxonomy" id="2056292"/>
    <lineage>
        <taxon>Eukaryota</taxon>
        <taxon>Fungi</taxon>
        <taxon>Dikarya</taxon>
        <taxon>Basidiomycota</taxon>
        <taxon>Agaricomycotina</taxon>
        <taxon>Agaricomycetes</taxon>
        <taxon>Polyporales</taxon>
        <taxon>Meripilaceae</taxon>
        <taxon>Meripilus</taxon>
    </lineage>
</organism>
<proteinExistence type="predicted"/>
<keyword evidence="2" id="KW-1185">Reference proteome</keyword>
<protein>
    <submittedName>
        <fullName evidence="1">Uncharacterized protein</fullName>
    </submittedName>
</protein>
<name>A0AAD5UU44_9APHY</name>